<dbReference type="InterPro" id="IPR008037">
    <property type="entry name" value="Pacifastin_dom"/>
</dbReference>
<dbReference type="Proteomes" id="UP000694845">
    <property type="component" value="Unplaced"/>
</dbReference>
<dbReference type="Pfam" id="PF05375">
    <property type="entry name" value="Pacifastin_I"/>
    <property type="match status" value="1"/>
</dbReference>
<reference evidence="4" key="1">
    <citation type="submission" date="2025-08" db="UniProtKB">
        <authorList>
            <consortium name="RefSeq"/>
        </authorList>
    </citation>
    <scope>IDENTIFICATION</scope>
</reference>
<accession>A0A8B7Y802</accession>
<evidence type="ECO:0000313" key="4">
    <source>
        <dbReference type="RefSeq" id="XP_022088692.1"/>
    </source>
</evidence>
<dbReference type="Gene3D" id="2.10.70.10">
    <property type="entry name" value="Complement Module, domain 1"/>
    <property type="match status" value="1"/>
</dbReference>
<dbReference type="GO" id="GO:0005576">
    <property type="term" value="C:extracellular region"/>
    <property type="evidence" value="ECO:0007669"/>
    <property type="project" value="InterPro"/>
</dbReference>
<dbReference type="InterPro" id="IPR036645">
    <property type="entry name" value="Elafin-like_sf"/>
</dbReference>
<dbReference type="SUPFAM" id="SSF57256">
    <property type="entry name" value="Elafin-like"/>
    <property type="match status" value="1"/>
</dbReference>
<gene>
    <name evidence="4" type="primary">LOC110978202</name>
</gene>
<dbReference type="InterPro" id="IPR008197">
    <property type="entry name" value="WAP_dom"/>
</dbReference>
<keyword evidence="1" id="KW-1133">Transmembrane helix</keyword>
<dbReference type="OrthoDB" id="6060011at2759"/>
<proteinExistence type="predicted"/>
<feature type="domain" description="WAP" evidence="2">
    <location>
        <begin position="54"/>
        <end position="104"/>
    </location>
</feature>
<dbReference type="RefSeq" id="XP_022088692.1">
    <property type="nucleotide sequence ID" value="XM_022233000.1"/>
</dbReference>
<dbReference type="GO" id="GO:0030414">
    <property type="term" value="F:peptidase inhibitor activity"/>
    <property type="evidence" value="ECO:0007669"/>
    <property type="project" value="InterPro"/>
</dbReference>
<evidence type="ECO:0000259" key="2">
    <source>
        <dbReference type="PROSITE" id="PS51390"/>
    </source>
</evidence>
<evidence type="ECO:0000256" key="1">
    <source>
        <dbReference type="SAM" id="Phobius"/>
    </source>
</evidence>
<keyword evidence="3" id="KW-1185">Reference proteome</keyword>
<protein>
    <submittedName>
        <fullName evidence="4">Uncharacterized protein LOC110978202 isoform X2</fullName>
    </submittedName>
</protein>
<organism evidence="3 4">
    <name type="scientific">Acanthaster planci</name>
    <name type="common">Crown-of-thorns starfish</name>
    <dbReference type="NCBI Taxonomy" id="133434"/>
    <lineage>
        <taxon>Eukaryota</taxon>
        <taxon>Metazoa</taxon>
        <taxon>Echinodermata</taxon>
        <taxon>Eleutherozoa</taxon>
        <taxon>Asterozoa</taxon>
        <taxon>Asteroidea</taxon>
        <taxon>Valvatacea</taxon>
        <taxon>Valvatida</taxon>
        <taxon>Acanthasteridae</taxon>
        <taxon>Acanthaster</taxon>
    </lineage>
</organism>
<keyword evidence="1" id="KW-0812">Transmembrane</keyword>
<dbReference type="AlphaFoldDB" id="A0A8B7Y802"/>
<dbReference type="Pfam" id="PF00095">
    <property type="entry name" value="WAP"/>
    <property type="match status" value="1"/>
</dbReference>
<dbReference type="PROSITE" id="PS51390">
    <property type="entry name" value="WAP"/>
    <property type="match status" value="1"/>
</dbReference>
<evidence type="ECO:0000313" key="3">
    <source>
        <dbReference type="Proteomes" id="UP000694845"/>
    </source>
</evidence>
<dbReference type="GeneID" id="110978202"/>
<dbReference type="Gene3D" id="4.10.75.10">
    <property type="entry name" value="Elafin-like"/>
    <property type="match status" value="1"/>
</dbReference>
<name>A0A8B7Y802_ACAPL</name>
<sequence>MHRTGTSKLLVPVTRKERRHGEKHLENSICIFTKRRKSSLSMDCTKRIARKRLKMPHEELCPQPVEDNSAPLCVDPPPCKIDQDCAIFEKCCFTGCSFMCVAPKGFTACYHNGKIYQTGEDYLASDGCNTCYCSNGFFSCTEKYCDFDPAIDKTRILTLSLIALGVVCLVGCVLSLAKHQLAKRTSSSVKNVNKKTAVNMTHELEFLDPLPTKV</sequence>
<feature type="transmembrane region" description="Helical" evidence="1">
    <location>
        <begin position="156"/>
        <end position="177"/>
    </location>
</feature>
<keyword evidence="1" id="KW-0472">Membrane</keyword>